<accession>A0AAV7RM79</accession>
<dbReference type="EMBL" id="JANPWB010000009">
    <property type="protein sequence ID" value="KAJ1153732.1"/>
    <property type="molecule type" value="Genomic_DNA"/>
</dbReference>
<evidence type="ECO:0000313" key="3">
    <source>
        <dbReference type="Proteomes" id="UP001066276"/>
    </source>
</evidence>
<name>A0AAV7RM79_PLEWA</name>
<evidence type="ECO:0000313" key="2">
    <source>
        <dbReference type="EMBL" id="KAJ1153732.1"/>
    </source>
</evidence>
<feature type="compositionally biased region" description="Basic residues" evidence="1">
    <location>
        <begin position="91"/>
        <end position="105"/>
    </location>
</feature>
<protein>
    <submittedName>
        <fullName evidence="2">Uncharacterized protein</fullName>
    </submittedName>
</protein>
<comment type="caution">
    <text evidence="2">The sequence shown here is derived from an EMBL/GenBank/DDBJ whole genome shotgun (WGS) entry which is preliminary data.</text>
</comment>
<organism evidence="2 3">
    <name type="scientific">Pleurodeles waltl</name>
    <name type="common">Iberian ribbed newt</name>
    <dbReference type="NCBI Taxonomy" id="8319"/>
    <lineage>
        <taxon>Eukaryota</taxon>
        <taxon>Metazoa</taxon>
        <taxon>Chordata</taxon>
        <taxon>Craniata</taxon>
        <taxon>Vertebrata</taxon>
        <taxon>Euteleostomi</taxon>
        <taxon>Amphibia</taxon>
        <taxon>Batrachia</taxon>
        <taxon>Caudata</taxon>
        <taxon>Salamandroidea</taxon>
        <taxon>Salamandridae</taxon>
        <taxon>Pleurodelinae</taxon>
        <taxon>Pleurodeles</taxon>
    </lineage>
</organism>
<keyword evidence="3" id="KW-1185">Reference proteome</keyword>
<gene>
    <name evidence="2" type="ORF">NDU88_006490</name>
</gene>
<dbReference type="AlphaFoldDB" id="A0AAV7RM79"/>
<evidence type="ECO:0000256" key="1">
    <source>
        <dbReference type="SAM" id="MobiDB-lite"/>
    </source>
</evidence>
<feature type="region of interest" description="Disordered" evidence="1">
    <location>
        <begin position="87"/>
        <end position="148"/>
    </location>
</feature>
<feature type="compositionally biased region" description="Low complexity" evidence="1">
    <location>
        <begin position="106"/>
        <end position="115"/>
    </location>
</feature>
<proteinExistence type="predicted"/>
<reference evidence="2" key="1">
    <citation type="journal article" date="2022" name="bioRxiv">
        <title>Sequencing and chromosome-scale assembly of the giantPleurodeles waltlgenome.</title>
        <authorList>
            <person name="Brown T."/>
            <person name="Elewa A."/>
            <person name="Iarovenko S."/>
            <person name="Subramanian E."/>
            <person name="Araus A.J."/>
            <person name="Petzold A."/>
            <person name="Susuki M."/>
            <person name="Suzuki K.-i.T."/>
            <person name="Hayashi T."/>
            <person name="Toyoda A."/>
            <person name="Oliveira C."/>
            <person name="Osipova E."/>
            <person name="Leigh N.D."/>
            <person name="Simon A."/>
            <person name="Yun M.H."/>
        </authorList>
    </citation>
    <scope>NUCLEOTIDE SEQUENCE</scope>
    <source>
        <strain evidence="2">20211129_DDA</strain>
        <tissue evidence="2">Liver</tissue>
    </source>
</reference>
<dbReference type="Proteomes" id="UP001066276">
    <property type="component" value="Chromosome 5"/>
</dbReference>
<feature type="compositionally biased region" description="Polar residues" evidence="1">
    <location>
        <begin position="122"/>
        <end position="133"/>
    </location>
</feature>
<sequence>MALLGVWRAPNGRVEVCCHQDSAEAARQGPGGGKQEVLDVGKVHFFDTPEEAWEWVTEEQLLRGSTGDPPYSGRPLDALHGVISEVFSRSGHPHSGSRCRRRQSRRASGARGASAPLPPQQEEASNESTSLGRSTPEERERLSQIPLI</sequence>